<dbReference type="InterPro" id="IPR010982">
    <property type="entry name" value="Lambda_DNA-bd_dom_sf"/>
</dbReference>
<dbReference type="SUPFAM" id="SSF53822">
    <property type="entry name" value="Periplasmic binding protein-like I"/>
    <property type="match status" value="1"/>
</dbReference>
<name>A0A288Q6L1_9LACO</name>
<dbReference type="InterPro" id="IPR046335">
    <property type="entry name" value="LacI/GalR-like_sensor"/>
</dbReference>
<sequence>MATLKDVAALAHVSKMTVSRALNHPELVSAEIRQDVLAAVTALNYQPNRAGLALSKHKSFVFQFLMLEDVDQVEPYYGKLLIYISDALQQSGYTLELGHSRQSLNPNVDGLIVVGARHHDLVWLKALDIPYVSYGEISEDIPYVDVDNRLGTKIATQQLLMHGYTNIHYIGLTMDEYFARQREQGYLDATQAAHNLPHVHRITNNDRLAETLVQQLALTPNMAFVCATDQIGLGVVRGILDAGFRIPEDVAVIGFDGVYLDQIASRRLTTIRQPLPQIANELIHLLEAQLTNTAWQPQLIVPELIVRESTRN</sequence>
<dbReference type="CDD" id="cd06267">
    <property type="entry name" value="PBP1_LacI_sugar_binding-like"/>
    <property type="match status" value="1"/>
</dbReference>
<dbReference type="GeneID" id="94545978"/>
<dbReference type="PROSITE" id="PS50932">
    <property type="entry name" value="HTH_LACI_2"/>
    <property type="match status" value="1"/>
</dbReference>
<dbReference type="AlphaFoldDB" id="A0A288Q6L1"/>
<gene>
    <name evidence="1" type="ORF">DFP99_0407</name>
</gene>
<dbReference type="GO" id="GO:0003700">
    <property type="term" value="F:DNA-binding transcription factor activity"/>
    <property type="evidence" value="ECO:0007669"/>
    <property type="project" value="TreeGrafter"/>
</dbReference>
<dbReference type="Gene3D" id="3.40.50.2300">
    <property type="match status" value="2"/>
</dbReference>
<dbReference type="GO" id="GO:0000976">
    <property type="term" value="F:transcription cis-regulatory region binding"/>
    <property type="evidence" value="ECO:0007669"/>
    <property type="project" value="TreeGrafter"/>
</dbReference>
<evidence type="ECO:0000313" key="1">
    <source>
        <dbReference type="EMBL" id="RDL11983.1"/>
    </source>
</evidence>
<dbReference type="InterPro" id="IPR000843">
    <property type="entry name" value="HTH_LacI"/>
</dbReference>
<dbReference type="Pfam" id="PF00356">
    <property type="entry name" value="LacI"/>
    <property type="match status" value="1"/>
</dbReference>
<reference evidence="1 2" key="1">
    <citation type="submission" date="2018-07" db="EMBL/GenBank/DDBJ databases">
        <title>Genomic Encyclopedia of Type Strains, Phase III (KMG-III): the genomes of soil and plant-associated and newly described type strains.</title>
        <authorList>
            <person name="Whitman W."/>
        </authorList>
    </citation>
    <scope>NUCLEOTIDE SEQUENCE [LARGE SCALE GENOMIC DNA]</scope>
    <source>
        <strain evidence="1 2">CECT 7031</strain>
    </source>
</reference>
<dbReference type="SUPFAM" id="SSF47413">
    <property type="entry name" value="lambda repressor-like DNA-binding domains"/>
    <property type="match status" value="1"/>
</dbReference>
<dbReference type="EMBL" id="QRAS01000001">
    <property type="protein sequence ID" value="RDL11983.1"/>
    <property type="molecule type" value="Genomic_DNA"/>
</dbReference>
<comment type="caution">
    <text evidence="1">The sequence shown here is derived from an EMBL/GenBank/DDBJ whole genome shotgun (WGS) entry which is preliminary data.</text>
</comment>
<organism evidence="1 2">
    <name type="scientific">Weissella soli</name>
    <dbReference type="NCBI Taxonomy" id="155866"/>
    <lineage>
        <taxon>Bacteria</taxon>
        <taxon>Bacillati</taxon>
        <taxon>Bacillota</taxon>
        <taxon>Bacilli</taxon>
        <taxon>Lactobacillales</taxon>
        <taxon>Lactobacillaceae</taxon>
        <taxon>Weissella</taxon>
    </lineage>
</organism>
<dbReference type="Proteomes" id="UP000254912">
    <property type="component" value="Unassembled WGS sequence"/>
</dbReference>
<dbReference type="InterPro" id="IPR028082">
    <property type="entry name" value="Peripla_BP_I"/>
</dbReference>
<accession>A0A288Q6L1</accession>
<dbReference type="KEGG" id="wso:WSWS_00779"/>
<keyword evidence="2" id="KW-1185">Reference proteome</keyword>
<dbReference type="PANTHER" id="PTHR30146:SF154">
    <property type="entry name" value="TRANSCRIPTION REGULATOR, MEMBER OF GALR FAMILY"/>
    <property type="match status" value="1"/>
</dbReference>
<dbReference type="SMART" id="SM00354">
    <property type="entry name" value="HTH_LACI"/>
    <property type="match status" value="1"/>
</dbReference>
<proteinExistence type="predicted"/>
<dbReference type="PROSITE" id="PS00356">
    <property type="entry name" value="HTH_LACI_1"/>
    <property type="match status" value="1"/>
</dbReference>
<evidence type="ECO:0000313" key="2">
    <source>
        <dbReference type="Proteomes" id="UP000254912"/>
    </source>
</evidence>
<dbReference type="Pfam" id="PF13377">
    <property type="entry name" value="Peripla_BP_3"/>
    <property type="match status" value="1"/>
</dbReference>
<dbReference type="Gene3D" id="1.10.260.40">
    <property type="entry name" value="lambda repressor-like DNA-binding domains"/>
    <property type="match status" value="1"/>
</dbReference>
<dbReference type="PANTHER" id="PTHR30146">
    <property type="entry name" value="LACI-RELATED TRANSCRIPTIONAL REPRESSOR"/>
    <property type="match status" value="1"/>
</dbReference>
<dbReference type="CDD" id="cd01392">
    <property type="entry name" value="HTH_LacI"/>
    <property type="match status" value="1"/>
</dbReference>
<dbReference type="RefSeq" id="WP_070230045.1">
    <property type="nucleotide sequence ID" value="NZ_BJYO01000002.1"/>
</dbReference>
<protein>
    <submittedName>
        <fullName evidence="1">LacI family transcriptional regulator</fullName>
    </submittedName>
</protein>